<organism evidence="2 3">
    <name type="scientific">Tetrahymena thermophila (strain SB210)</name>
    <dbReference type="NCBI Taxonomy" id="312017"/>
    <lineage>
        <taxon>Eukaryota</taxon>
        <taxon>Sar</taxon>
        <taxon>Alveolata</taxon>
        <taxon>Ciliophora</taxon>
        <taxon>Intramacronucleata</taxon>
        <taxon>Oligohymenophorea</taxon>
        <taxon>Hymenostomatida</taxon>
        <taxon>Tetrahymenina</taxon>
        <taxon>Tetrahymenidae</taxon>
        <taxon>Tetrahymena</taxon>
    </lineage>
</organism>
<dbReference type="KEGG" id="tet:TTHERM_00784720"/>
<evidence type="ECO:0000313" key="2">
    <source>
        <dbReference type="EMBL" id="EAR91285.2"/>
    </source>
</evidence>
<dbReference type="Proteomes" id="UP000009168">
    <property type="component" value="Unassembled WGS sequence"/>
</dbReference>
<gene>
    <name evidence="2" type="ORF">TTHERM_00784720</name>
</gene>
<protein>
    <recommendedName>
        <fullName evidence="4">Cyclic nucleotide-binding domain protein</fullName>
    </recommendedName>
</protein>
<sequence>MANAQHFQELIQILQQDGTKRSVSELQKMIEICNKHLDFFQKYNLNALLEEDQILDFYRNLSLFKFKVPKKQTQKPKQLQGQGLLFLLEGELSRYIVNIRNENQQENEKNVNSEPLYSLQTFSPGEEIGQIMDFFKKSQAFRIEISCVRDCLFMQLNQGYFQQYLEQQLKQFNQSQVYFLRDITYFSHLTRDEIMLIYMTSKYQQNLKGDLVHNPQKQKSTQPGTIKIILEGEFLARCQVSLQSIDYLNSQKTDLSSLQKIVQKKNVYNSLFLQSPFDFFGLEYYNLNQSENISQDSYNYEIICHSQFAKILCIWPSIIQIINNSHFEKQMIQLKQNQMNLIKTKLSKILDLQNSITKNKKRQSKIEQKSLSSLEVPTDILGNSPQKSQNNTMLKNQTSAPSQIVLPAVFQDEIMLNALSSIKSIKDLSHNNNYIQAKRQSQNKDSNEILKNSNTIDVVSAFKQNRKNSLIYETESRKLNEQKQNLQLKNKHKNELNQKSVDYISYDQINKQIENLFNSEKQSEQINFIRNQKNQNNNNENQLEDRQNSLSLNKRNSQSYRKNTHFFIHHLKKTIDSGNVIPHQKQNLSINDLNQANHEDQFVNKNISFQYLLPHVDSIQNLTELSNNKSRDELKAKKKKSIYQYENQNTFLPKLNELKQSQNYYHANNSSKKEISKLYLQNLDLSSLNEDSQSYNIKQDKLNNSIIHQNDQIVKALRKKIEEESSLTQRKKVASCHENSQSLLQKQFQNKIYTRKKIIRPNQEDQSTDKKLSVDKSSRRELSVQENKAKKKEQQDNKRFYLQIDQSLRQKIEFDTIKNTLLKHTNNQSYTEIVSSKLESQKERSPQQSLQKSEKKNSLSKNLNKLIDQIHNSQNQKKITVNQSQKYYDGIQNNSIVLSKQIDLNLTSI</sequence>
<dbReference type="AlphaFoldDB" id="Q231L7"/>
<feature type="region of interest" description="Disordered" evidence="1">
    <location>
        <begin position="377"/>
        <end position="396"/>
    </location>
</feature>
<dbReference type="RefSeq" id="XP_001011530.2">
    <property type="nucleotide sequence ID" value="XM_001011530.2"/>
</dbReference>
<dbReference type="EMBL" id="GG662770">
    <property type="protein sequence ID" value="EAR91285.2"/>
    <property type="molecule type" value="Genomic_DNA"/>
</dbReference>
<feature type="region of interest" description="Disordered" evidence="1">
    <location>
        <begin position="760"/>
        <end position="795"/>
    </location>
</feature>
<feature type="region of interest" description="Disordered" evidence="1">
    <location>
        <begin position="836"/>
        <end position="858"/>
    </location>
</feature>
<accession>Q231L7</accession>
<reference evidence="3" key="1">
    <citation type="journal article" date="2006" name="PLoS Biol.">
        <title>Macronuclear genome sequence of the ciliate Tetrahymena thermophila, a model eukaryote.</title>
        <authorList>
            <person name="Eisen J.A."/>
            <person name="Coyne R.S."/>
            <person name="Wu M."/>
            <person name="Wu D."/>
            <person name="Thiagarajan M."/>
            <person name="Wortman J.R."/>
            <person name="Badger J.H."/>
            <person name="Ren Q."/>
            <person name="Amedeo P."/>
            <person name="Jones K.M."/>
            <person name="Tallon L.J."/>
            <person name="Delcher A.L."/>
            <person name="Salzberg S.L."/>
            <person name="Silva J.C."/>
            <person name="Haas B.J."/>
            <person name="Majoros W.H."/>
            <person name="Farzad M."/>
            <person name="Carlton J.M."/>
            <person name="Smith R.K. Jr."/>
            <person name="Garg J."/>
            <person name="Pearlman R.E."/>
            <person name="Karrer K.M."/>
            <person name="Sun L."/>
            <person name="Manning G."/>
            <person name="Elde N.C."/>
            <person name="Turkewitz A.P."/>
            <person name="Asai D.J."/>
            <person name="Wilkes D.E."/>
            <person name="Wang Y."/>
            <person name="Cai H."/>
            <person name="Collins K."/>
            <person name="Stewart B.A."/>
            <person name="Lee S.R."/>
            <person name="Wilamowska K."/>
            <person name="Weinberg Z."/>
            <person name="Ruzzo W.L."/>
            <person name="Wloga D."/>
            <person name="Gaertig J."/>
            <person name="Frankel J."/>
            <person name="Tsao C.-C."/>
            <person name="Gorovsky M.A."/>
            <person name="Keeling P.J."/>
            <person name="Waller R.F."/>
            <person name="Patron N.J."/>
            <person name="Cherry J.M."/>
            <person name="Stover N.A."/>
            <person name="Krieger C.J."/>
            <person name="del Toro C."/>
            <person name="Ryder H.F."/>
            <person name="Williamson S.C."/>
            <person name="Barbeau R.A."/>
            <person name="Hamilton E.P."/>
            <person name="Orias E."/>
        </authorList>
    </citation>
    <scope>NUCLEOTIDE SEQUENCE [LARGE SCALE GENOMIC DNA]</scope>
    <source>
        <strain evidence="3">SB210</strain>
    </source>
</reference>
<name>Q231L7_TETTS</name>
<dbReference type="InParanoid" id="Q231L7"/>
<feature type="compositionally biased region" description="Basic and acidic residues" evidence="1">
    <location>
        <begin position="767"/>
        <end position="783"/>
    </location>
</feature>
<proteinExistence type="predicted"/>
<dbReference type="HOGENOM" id="CLU_320684_0_0_1"/>
<evidence type="ECO:0000313" key="3">
    <source>
        <dbReference type="Proteomes" id="UP000009168"/>
    </source>
</evidence>
<dbReference type="GeneID" id="7847213"/>
<evidence type="ECO:0000256" key="1">
    <source>
        <dbReference type="SAM" id="MobiDB-lite"/>
    </source>
</evidence>
<evidence type="ECO:0008006" key="4">
    <source>
        <dbReference type="Google" id="ProtNLM"/>
    </source>
</evidence>
<keyword evidence="3" id="KW-1185">Reference proteome</keyword>